<evidence type="ECO:0000313" key="3">
    <source>
        <dbReference type="Proteomes" id="UP000637359"/>
    </source>
</evidence>
<feature type="transmembrane region" description="Helical" evidence="1">
    <location>
        <begin position="26"/>
        <end position="46"/>
    </location>
</feature>
<proteinExistence type="predicted"/>
<dbReference type="PANTHER" id="PTHR35335">
    <property type="entry name" value="UPF0716 PROTEIN FXSA"/>
    <property type="match status" value="1"/>
</dbReference>
<keyword evidence="1" id="KW-1133">Transmembrane helix</keyword>
<dbReference type="PANTHER" id="PTHR35335:SF1">
    <property type="entry name" value="UPF0716 PROTEIN FXSA"/>
    <property type="match status" value="1"/>
</dbReference>
<dbReference type="EMBL" id="JACOOL010000008">
    <property type="protein sequence ID" value="MBC5637480.1"/>
    <property type="molecule type" value="Genomic_DNA"/>
</dbReference>
<keyword evidence="1" id="KW-0812">Transmembrane</keyword>
<evidence type="ECO:0000313" key="2">
    <source>
        <dbReference type="EMBL" id="MBC5637480.1"/>
    </source>
</evidence>
<accession>A0A923L6X0</accession>
<reference evidence="2" key="1">
    <citation type="submission" date="2020-08" db="EMBL/GenBank/DDBJ databases">
        <title>Genome public.</title>
        <authorList>
            <person name="Liu C."/>
            <person name="Sun Q."/>
        </authorList>
    </citation>
    <scope>NUCLEOTIDE SEQUENCE</scope>
    <source>
        <strain evidence="2">BX22</strain>
    </source>
</reference>
<dbReference type="InterPro" id="IPR007313">
    <property type="entry name" value="FxsA"/>
</dbReference>
<organism evidence="2 3">
    <name type="scientific">Ornithinibacillus hominis</name>
    <dbReference type="NCBI Taxonomy" id="2763055"/>
    <lineage>
        <taxon>Bacteria</taxon>
        <taxon>Bacillati</taxon>
        <taxon>Bacillota</taxon>
        <taxon>Bacilli</taxon>
        <taxon>Bacillales</taxon>
        <taxon>Bacillaceae</taxon>
        <taxon>Ornithinibacillus</taxon>
    </lineage>
</organism>
<keyword evidence="3" id="KW-1185">Reference proteome</keyword>
<sequence>MRWLLLAFLIISAAEIGVLVWAGSLIGPWWVVVIILLTGFIGVSLAKREGLETWKRAQYSMQYGQVPAKELLDGICILIGGVFLFSPGFITDIAGFILVLPQTRRYFKLMLGRLIKKLIDSKTIIINRR</sequence>
<dbReference type="RefSeq" id="WP_186870192.1">
    <property type="nucleotide sequence ID" value="NZ_JACOOL010000008.1"/>
</dbReference>
<dbReference type="GO" id="GO:0016020">
    <property type="term" value="C:membrane"/>
    <property type="evidence" value="ECO:0007669"/>
    <property type="project" value="InterPro"/>
</dbReference>
<keyword evidence="1" id="KW-0472">Membrane</keyword>
<dbReference type="Proteomes" id="UP000637359">
    <property type="component" value="Unassembled WGS sequence"/>
</dbReference>
<protein>
    <submittedName>
        <fullName evidence="2">Membrane protein FxsA</fullName>
    </submittedName>
</protein>
<evidence type="ECO:0000256" key="1">
    <source>
        <dbReference type="SAM" id="Phobius"/>
    </source>
</evidence>
<dbReference type="AlphaFoldDB" id="A0A923L6X0"/>
<feature type="transmembrane region" description="Helical" evidence="1">
    <location>
        <begin position="71"/>
        <end position="100"/>
    </location>
</feature>
<dbReference type="Pfam" id="PF04186">
    <property type="entry name" value="FxsA"/>
    <property type="match status" value="1"/>
</dbReference>
<name>A0A923L6X0_9BACI</name>
<comment type="caution">
    <text evidence="2">The sequence shown here is derived from an EMBL/GenBank/DDBJ whole genome shotgun (WGS) entry which is preliminary data.</text>
</comment>
<gene>
    <name evidence="2" type="primary">fxsA</name>
    <name evidence="2" type="ORF">H8S33_11745</name>
</gene>
<dbReference type="NCBIfam" id="NF008528">
    <property type="entry name" value="PRK11463.1-2"/>
    <property type="match status" value="1"/>
</dbReference>